<dbReference type="GO" id="GO:0005741">
    <property type="term" value="C:mitochondrial outer membrane"/>
    <property type="evidence" value="ECO:0007669"/>
    <property type="project" value="InterPro"/>
</dbReference>
<evidence type="ECO:0000313" key="1">
    <source>
        <dbReference type="EMBL" id="CAD8747870.1"/>
    </source>
</evidence>
<dbReference type="Pfam" id="PF01459">
    <property type="entry name" value="Porin_3"/>
    <property type="match status" value="1"/>
</dbReference>
<reference evidence="1" key="1">
    <citation type="submission" date="2021-01" db="EMBL/GenBank/DDBJ databases">
        <authorList>
            <person name="Corre E."/>
            <person name="Pelletier E."/>
            <person name="Niang G."/>
            <person name="Scheremetjew M."/>
            <person name="Finn R."/>
            <person name="Kale V."/>
            <person name="Holt S."/>
            <person name="Cochrane G."/>
            <person name="Meng A."/>
            <person name="Brown T."/>
            <person name="Cohen L."/>
        </authorList>
    </citation>
    <scope>NUCLEOTIDE SEQUENCE</scope>
    <source>
        <strain evidence="1">CCMP441</strain>
    </source>
</reference>
<dbReference type="InterPro" id="IPR001925">
    <property type="entry name" value="Porin_Euk"/>
</dbReference>
<accession>A0A6U4PK44</accession>
<protein>
    <submittedName>
        <fullName evidence="1">Uncharacterized protein</fullName>
    </submittedName>
</protein>
<name>A0A6U4PK44_HEMAN</name>
<dbReference type="EMBL" id="HBFK01023266">
    <property type="protein sequence ID" value="CAD8747870.1"/>
    <property type="molecule type" value="Transcribed_RNA"/>
</dbReference>
<proteinExistence type="predicted"/>
<dbReference type="CDD" id="cd07306">
    <property type="entry name" value="Porin3_VDAC"/>
    <property type="match status" value="1"/>
</dbReference>
<dbReference type="PANTHER" id="PTHR11743:SF70">
    <property type="entry name" value="GH26960P-RELATED"/>
    <property type="match status" value="1"/>
</dbReference>
<dbReference type="AlphaFoldDB" id="A0A6U4PK44"/>
<organism evidence="1">
    <name type="scientific">Hemiselmis andersenii</name>
    <name type="common">Cryptophyte alga</name>
    <dbReference type="NCBI Taxonomy" id="464988"/>
    <lineage>
        <taxon>Eukaryota</taxon>
        <taxon>Cryptophyceae</taxon>
        <taxon>Cryptomonadales</taxon>
        <taxon>Hemiselmidaceae</taxon>
        <taxon>Hemiselmis</taxon>
    </lineage>
</organism>
<gene>
    <name evidence="1" type="ORF">HAND1043_LOCUS14367</name>
</gene>
<dbReference type="InterPro" id="IPR027246">
    <property type="entry name" value="Porin_Euk/Tom40"/>
</dbReference>
<dbReference type="InterPro" id="IPR023614">
    <property type="entry name" value="Porin_dom_sf"/>
</dbReference>
<dbReference type="GO" id="GO:0008308">
    <property type="term" value="F:voltage-gated monoatomic anion channel activity"/>
    <property type="evidence" value="ECO:0007669"/>
    <property type="project" value="InterPro"/>
</dbReference>
<dbReference type="Gene3D" id="2.40.160.10">
    <property type="entry name" value="Porin"/>
    <property type="match status" value="1"/>
</dbReference>
<dbReference type="PANTHER" id="PTHR11743">
    <property type="entry name" value="VOLTAGE-DEPENDENT ANION-SELECTIVE CHANNEL"/>
    <property type="match status" value="1"/>
</dbReference>
<sequence>MAPAKFGDIGKAGSSLLSDDYKYEGKCEVKTKLESGVNIKSTFTRSEKDGSIGAVLELKKGVSIVDCTGKLDHKGDATLTLENSTLVPKLKLKADVAANGSSTKVSADYAHDALMTCSTLDLSKSVLALNSSFATNGVTVGASTSFAYGKGKWATPAVSAMYDGSNYQLAASVENMGEKINVFYHQSVSKDVALALNLAQVDKKGVSLSLGSSYKIDKDSSVKAKVDSTGVLSAVYQQKIRPRMTLKVSGQVNTTKLTQENAHKIGVALLMDY</sequence>